<dbReference type="EMBL" id="DXIQ01000083">
    <property type="protein sequence ID" value="HIV39723.1"/>
    <property type="molecule type" value="Genomic_DNA"/>
</dbReference>
<accession>A0A9D1PEN1</accession>
<keyword evidence="4" id="KW-0012">Acyltransferase</keyword>
<dbReference type="Gene3D" id="3.20.20.140">
    <property type="entry name" value="Metal-dependent hydrolases"/>
    <property type="match status" value="1"/>
</dbReference>
<dbReference type="Pfam" id="PF04909">
    <property type="entry name" value="Amidohydro_2"/>
    <property type="match status" value="1"/>
</dbReference>
<evidence type="ECO:0000313" key="5">
    <source>
        <dbReference type="Proteomes" id="UP000886814"/>
    </source>
</evidence>
<keyword evidence="2" id="KW-0175">Coiled coil</keyword>
<dbReference type="CDD" id="cd04301">
    <property type="entry name" value="NAT_SF"/>
    <property type="match status" value="1"/>
</dbReference>
<dbReference type="InterPro" id="IPR006680">
    <property type="entry name" value="Amidohydro-rel"/>
</dbReference>
<dbReference type="AlphaFoldDB" id="A0A9D1PEN1"/>
<dbReference type="EC" id="2.3.1.-" evidence="4"/>
<dbReference type="SUPFAM" id="SSF55729">
    <property type="entry name" value="Acyl-CoA N-acyltransferases (Nat)"/>
    <property type="match status" value="1"/>
</dbReference>
<comment type="caution">
    <text evidence="4">The sequence shown here is derived from an EMBL/GenBank/DDBJ whole genome shotgun (WGS) entry which is preliminary data.</text>
</comment>
<dbReference type="Proteomes" id="UP000886814">
    <property type="component" value="Unassembled WGS sequence"/>
</dbReference>
<dbReference type="GO" id="GO:0016787">
    <property type="term" value="F:hydrolase activity"/>
    <property type="evidence" value="ECO:0007669"/>
    <property type="project" value="InterPro"/>
</dbReference>
<gene>
    <name evidence="4" type="ORF">H9747_12140</name>
</gene>
<dbReference type="PROSITE" id="PS51186">
    <property type="entry name" value="GNAT"/>
    <property type="match status" value="1"/>
</dbReference>
<dbReference type="SUPFAM" id="SSF51556">
    <property type="entry name" value="Metallo-dependent hydrolases"/>
    <property type="match status" value="1"/>
</dbReference>
<evidence type="ECO:0000259" key="3">
    <source>
        <dbReference type="PROSITE" id="PS51186"/>
    </source>
</evidence>
<dbReference type="GO" id="GO:0016831">
    <property type="term" value="F:carboxy-lyase activity"/>
    <property type="evidence" value="ECO:0007669"/>
    <property type="project" value="InterPro"/>
</dbReference>
<dbReference type="Gene3D" id="3.40.630.30">
    <property type="match status" value="1"/>
</dbReference>
<dbReference type="InterPro" id="IPR016181">
    <property type="entry name" value="Acyl_CoA_acyltransferase"/>
</dbReference>
<evidence type="ECO:0000256" key="1">
    <source>
        <dbReference type="ARBA" id="ARBA00023239"/>
    </source>
</evidence>
<feature type="domain" description="N-acetyltransferase" evidence="3">
    <location>
        <begin position="257"/>
        <end position="396"/>
    </location>
</feature>
<protein>
    <submittedName>
        <fullName evidence="4">GNAT family N-acetyltransferase</fullName>
        <ecNumber evidence="4">2.3.1.-</ecNumber>
    </submittedName>
</protein>
<reference evidence="4" key="1">
    <citation type="journal article" date="2021" name="PeerJ">
        <title>Extensive microbial diversity within the chicken gut microbiome revealed by metagenomics and culture.</title>
        <authorList>
            <person name="Gilroy R."/>
            <person name="Ravi A."/>
            <person name="Getino M."/>
            <person name="Pursley I."/>
            <person name="Horton D.L."/>
            <person name="Alikhan N.F."/>
            <person name="Baker D."/>
            <person name="Gharbi K."/>
            <person name="Hall N."/>
            <person name="Watson M."/>
            <person name="Adriaenssens E.M."/>
            <person name="Foster-Nyarko E."/>
            <person name="Jarju S."/>
            <person name="Secka A."/>
            <person name="Antonio M."/>
            <person name="Oren A."/>
            <person name="Chaudhuri R.R."/>
            <person name="La Ragione R."/>
            <person name="Hildebrand F."/>
            <person name="Pallen M.J."/>
        </authorList>
    </citation>
    <scope>NUCLEOTIDE SEQUENCE</scope>
    <source>
        <strain evidence="4">CHK195-9823</strain>
    </source>
</reference>
<dbReference type="InterPro" id="IPR032465">
    <property type="entry name" value="ACMSD"/>
</dbReference>
<reference evidence="4" key="2">
    <citation type="submission" date="2021-04" db="EMBL/GenBank/DDBJ databases">
        <authorList>
            <person name="Gilroy R."/>
        </authorList>
    </citation>
    <scope>NUCLEOTIDE SEQUENCE</scope>
    <source>
        <strain evidence="4">CHK195-9823</strain>
    </source>
</reference>
<evidence type="ECO:0000313" key="4">
    <source>
        <dbReference type="EMBL" id="HIV39723.1"/>
    </source>
</evidence>
<keyword evidence="4" id="KW-0808">Transferase</keyword>
<dbReference type="InterPro" id="IPR000182">
    <property type="entry name" value="GNAT_dom"/>
</dbReference>
<dbReference type="GO" id="GO:0016747">
    <property type="term" value="F:acyltransferase activity, transferring groups other than amino-acyl groups"/>
    <property type="evidence" value="ECO:0007669"/>
    <property type="project" value="InterPro"/>
</dbReference>
<proteinExistence type="predicted"/>
<feature type="coiled-coil region" evidence="2">
    <location>
        <begin position="220"/>
        <end position="247"/>
    </location>
</feature>
<evidence type="ECO:0000256" key="2">
    <source>
        <dbReference type="SAM" id="Coils"/>
    </source>
</evidence>
<keyword evidence="1" id="KW-0456">Lyase</keyword>
<dbReference type="InterPro" id="IPR032466">
    <property type="entry name" value="Metal_Hydrolase"/>
</dbReference>
<name>A0A9D1PEN1_9FIRM</name>
<sequence length="396" mass="45784">MRIIDAHMHIGLQSFCDNENSEFQYDLCSTYDEIIELMDASDVDMAIILPIPHKDFNTVKANSYVFEAYQKHSDRLIPFCRIDEHLKENIEKGFRGVKLHLLYEEVDIKNIKKELQQIEDANIPLILHAKFANKVKQVEQILKYAPNLNIILAHMGRGHLYTGEQTIDNALALKKYPNVYMDLSTVGDLPSIINVCEILGYDRVIYASDYPFGKNCLGEKYRYTDELNALKQNLSREQSELIFHENIERLLEVKNDVYVRRAKKADVDSVMDMFNSISSEDQKFLAYGNKASLIRQIIRSERHCYVAVYENRVVGFLRESGRPEGYSLLEEILVLPEYRGKGVATKLISHYHRAFHKNMAKTNASNHKMINMLSKNGYVAENPDAPRIINWVRNGE</sequence>
<dbReference type="Pfam" id="PF00583">
    <property type="entry name" value="Acetyltransf_1"/>
    <property type="match status" value="1"/>
</dbReference>
<dbReference type="PANTHER" id="PTHR21240">
    <property type="entry name" value="2-AMINO-3-CARBOXYLMUCONATE-6-SEMIALDEHYDE DECARBOXYLASE"/>
    <property type="match status" value="1"/>
</dbReference>
<organism evidence="4 5">
    <name type="scientific">Candidatus Blautia stercorigallinarum</name>
    <dbReference type="NCBI Taxonomy" id="2838501"/>
    <lineage>
        <taxon>Bacteria</taxon>
        <taxon>Bacillati</taxon>
        <taxon>Bacillota</taxon>
        <taxon>Clostridia</taxon>
        <taxon>Lachnospirales</taxon>
        <taxon>Lachnospiraceae</taxon>
        <taxon>Blautia</taxon>
    </lineage>
</organism>